<dbReference type="GO" id="GO:0051537">
    <property type="term" value="F:2 iron, 2 sulfur cluster binding"/>
    <property type="evidence" value="ECO:0007669"/>
    <property type="project" value="UniProtKB-KW"/>
</dbReference>
<keyword evidence="4" id="KW-0411">Iron-sulfur</keyword>
<dbReference type="AlphaFoldDB" id="A0A8J6THT8"/>
<dbReference type="InterPro" id="IPR005805">
    <property type="entry name" value="Rieske_Fe-S_prot_C"/>
</dbReference>
<evidence type="ECO:0000256" key="1">
    <source>
        <dbReference type="ARBA" id="ARBA00022714"/>
    </source>
</evidence>
<evidence type="ECO:0000313" key="8">
    <source>
        <dbReference type="EMBL" id="MBC8335010.1"/>
    </source>
</evidence>
<name>A0A8J6THT8_9CHLR</name>
<protein>
    <submittedName>
        <fullName evidence="8">Rieske (2Fe-2S) protein</fullName>
    </submittedName>
</protein>
<keyword evidence="1" id="KW-0001">2Fe-2S</keyword>
<accession>A0A8J6THT8</accession>
<dbReference type="CDD" id="cd03467">
    <property type="entry name" value="Rieske"/>
    <property type="match status" value="1"/>
</dbReference>
<sequence>MSKITRRDFLKMTNKVLGAIGLTALAVPVLAFFFPPNLEETPSDPVLVAPENDLPVGEGKTVAFGRYPALVINTKEGLKAYSAVCTHFACLCTWNAEIEQIACPCHEGFFNPLDGAVISGPPPTPLTALHIEVLDGNIYVSAGDES</sequence>
<dbReference type="Pfam" id="PF00355">
    <property type="entry name" value="Rieske"/>
    <property type="match status" value="1"/>
</dbReference>
<dbReference type="Proteomes" id="UP000614469">
    <property type="component" value="Unassembled WGS sequence"/>
</dbReference>
<dbReference type="SUPFAM" id="SSF50022">
    <property type="entry name" value="ISP domain"/>
    <property type="match status" value="1"/>
</dbReference>
<keyword evidence="3" id="KW-0408">Iron</keyword>
<reference evidence="8 9" key="1">
    <citation type="submission" date="2020-08" db="EMBL/GenBank/DDBJ databases">
        <title>Bridging the membrane lipid divide: bacteria of the FCB group superphylum have the potential to synthesize archaeal ether lipids.</title>
        <authorList>
            <person name="Villanueva L."/>
            <person name="Von Meijenfeldt F.A.B."/>
            <person name="Westbye A.B."/>
            <person name="Yadav S."/>
            <person name="Hopmans E.C."/>
            <person name="Dutilh B.E."/>
            <person name="Sinninghe Damste J.S."/>
        </authorList>
    </citation>
    <scope>NUCLEOTIDE SEQUENCE [LARGE SCALE GENOMIC DNA]</scope>
    <source>
        <strain evidence="8">NIOZ-UU36</strain>
    </source>
</reference>
<dbReference type="GO" id="GO:0016020">
    <property type="term" value="C:membrane"/>
    <property type="evidence" value="ECO:0007669"/>
    <property type="project" value="InterPro"/>
</dbReference>
<evidence type="ECO:0000259" key="7">
    <source>
        <dbReference type="PROSITE" id="PS51296"/>
    </source>
</evidence>
<dbReference type="PRINTS" id="PR00162">
    <property type="entry name" value="RIESKE"/>
</dbReference>
<dbReference type="PROSITE" id="PS51318">
    <property type="entry name" value="TAT"/>
    <property type="match status" value="1"/>
</dbReference>
<dbReference type="EMBL" id="JACNJN010000086">
    <property type="protein sequence ID" value="MBC8335010.1"/>
    <property type="molecule type" value="Genomic_DNA"/>
</dbReference>
<comment type="caution">
    <text evidence="8">The sequence shown here is derived from an EMBL/GenBank/DDBJ whole genome shotgun (WGS) entry which is preliminary data.</text>
</comment>
<evidence type="ECO:0000256" key="2">
    <source>
        <dbReference type="ARBA" id="ARBA00022723"/>
    </source>
</evidence>
<evidence type="ECO:0000256" key="4">
    <source>
        <dbReference type="ARBA" id="ARBA00023014"/>
    </source>
</evidence>
<dbReference type="PROSITE" id="PS51296">
    <property type="entry name" value="RIESKE"/>
    <property type="match status" value="1"/>
</dbReference>
<dbReference type="Gene3D" id="2.102.10.10">
    <property type="entry name" value="Rieske [2Fe-2S] iron-sulphur domain"/>
    <property type="match status" value="1"/>
</dbReference>
<evidence type="ECO:0000313" key="9">
    <source>
        <dbReference type="Proteomes" id="UP000614469"/>
    </source>
</evidence>
<proteinExistence type="predicted"/>
<dbReference type="GO" id="GO:0004497">
    <property type="term" value="F:monooxygenase activity"/>
    <property type="evidence" value="ECO:0007669"/>
    <property type="project" value="UniProtKB-ARBA"/>
</dbReference>
<keyword evidence="2" id="KW-0479">Metal-binding</keyword>
<dbReference type="InterPro" id="IPR006311">
    <property type="entry name" value="TAT_signal"/>
</dbReference>
<evidence type="ECO:0000256" key="3">
    <source>
        <dbReference type="ARBA" id="ARBA00023004"/>
    </source>
</evidence>
<keyword evidence="5" id="KW-1015">Disulfide bond</keyword>
<evidence type="ECO:0000256" key="5">
    <source>
        <dbReference type="ARBA" id="ARBA00023157"/>
    </source>
</evidence>
<organism evidence="8 9">
    <name type="scientific">Candidatus Desulfolinea nitratireducens</name>
    <dbReference type="NCBI Taxonomy" id="2841698"/>
    <lineage>
        <taxon>Bacteria</taxon>
        <taxon>Bacillati</taxon>
        <taxon>Chloroflexota</taxon>
        <taxon>Anaerolineae</taxon>
        <taxon>Anaerolineales</taxon>
        <taxon>Anaerolineales incertae sedis</taxon>
        <taxon>Candidatus Desulfolinea</taxon>
    </lineage>
</organism>
<dbReference type="InterPro" id="IPR017941">
    <property type="entry name" value="Rieske_2Fe-2S"/>
</dbReference>
<dbReference type="PANTHER" id="PTHR10134">
    <property type="entry name" value="CYTOCHROME B-C1 COMPLEX SUBUNIT RIESKE, MITOCHONDRIAL"/>
    <property type="match status" value="1"/>
</dbReference>
<dbReference type="NCBIfam" id="TIGR01409">
    <property type="entry name" value="TAT_signal_seq"/>
    <property type="match status" value="1"/>
</dbReference>
<dbReference type="InterPro" id="IPR036922">
    <property type="entry name" value="Rieske_2Fe-2S_sf"/>
</dbReference>
<dbReference type="GO" id="GO:0046872">
    <property type="term" value="F:metal ion binding"/>
    <property type="evidence" value="ECO:0007669"/>
    <property type="project" value="UniProtKB-KW"/>
</dbReference>
<feature type="domain" description="Rieske" evidence="7">
    <location>
        <begin position="46"/>
        <end position="140"/>
    </location>
</feature>
<dbReference type="InterPro" id="IPR014349">
    <property type="entry name" value="Rieske_Fe-S_prot"/>
</dbReference>
<dbReference type="InterPro" id="IPR019546">
    <property type="entry name" value="TAT_signal_bac_arc"/>
</dbReference>
<comment type="cofactor">
    <cofactor evidence="6">
        <name>[2Fe-2S] cluster</name>
        <dbReference type="ChEBI" id="CHEBI:190135"/>
    </cofactor>
</comment>
<gene>
    <name evidence="8" type="ORF">H8E29_07090</name>
</gene>
<dbReference type="GO" id="GO:0016705">
    <property type="term" value="F:oxidoreductase activity, acting on paired donors, with incorporation or reduction of molecular oxygen"/>
    <property type="evidence" value="ECO:0007669"/>
    <property type="project" value="UniProtKB-ARBA"/>
</dbReference>
<evidence type="ECO:0000256" key="6">
    <source>
        <dbReference type="ARBA" id="ARBA00034078"/>
    </source>
</evidence>